<evidence type="ECO:0000256" key="1">
    <source>
        <dbReference type="SAM" id="MobiDB-lite"/>
    </source>
</evidence>
<organism evidence="2 3">
    <name type="scientific">Nephila pilipes</name>
    <name type="common">Giant wood spider</name>
    <name type="synonym">Nephila maculata</name>
    <dbReference type="NCBI Taxonomy" id="299642"/>
    <lineage>
        <taxon>Eukaryota</taxon>
        <taxon>Metazoa</taxon>
        <taxon>Ecdysozoa</taxon>
        <taxon>Arthropoda</taxon>
        <taxon>Chelicerata</taxon>
        <taxon>Arachnida</taxon>
        <taxon>Araneae</taxon>
        <taxon>Araneomorphae</taxon>
        <taxon>Entelegynae</taxon>
        <taxon>Araneoidea</taxon>
        <taxon>Nephilidae</taxon>
        <taxon>Nephila</taxon>
    </lineage>
</organism>
<evidence type="ECO:0000313" key="2">
    <source>
        <dbReference type="EMBL" id="GFU05398.1"/>
    </source>
</evidence>
<comment type="caution">
    <text evidence="2">The sequence shown here is derived from an EMBL/GenBank/DDBJ whole genome shotgun (WGS) entry which is preliminary data.</text>
</comment>
<name>A0A8X6Q8P9_NEPPI</name>
<evidence type="ECO:0000313" key="3">
    <source>
        <dbReference type="Proteomes" id="UP000887013"/>
    </source>
</evidence>
<dbReference type="Proteomes" id="UP000887013">
    <property type="component" value="Unassembled WGS sequence"/>
</dbReference>
<feature type="region of interest" description="Disordered" evidence="1">
    <location>
        <begin position="77"/>
        <end position="100"/>
    </location>
</feature>
<proteinExistence type="predicted"/>
<keyword evidence="3" id="KW-1185">Reference proteome</keyword>
<reference evidence="2" key="1">
    <citation type="submission" date="2020-08" db="EMBL/GenBank/DDBJ databases">
        <title>Multicomponent nature underlies the extraordinary mechanical properties of spider dragline silk.</title>
        <authorList>
            <person name="Kono N."/>
            <person name="Nakamura H."/>
            <person name="Mori M."/>
            <person name="Yoshida Y."/>
            <person name="Ohtoshi R."/>
            <person name="Malay A.D."/>
            <person name="Moran D.A.P."/>
            <person name="Tomita M."/>
            <person name="Numata K."/>
            <person name="Arakawa K."/>
        </authorList>
    </citation>
    <scope>NUCLEOTIDE SEQUENCE</scope>
</reference>
<dbReference type="AlphaFoldDB" id="A0A8X6Q8P9"/>
<gene>
    <name evidence="2" type="ORF">NPIL_64991</name>
</gene>
<feature type="compositionally biased region" description="Polar residues" evidence="1">
    <location>
        <begin position="77"/>
        <end position="93"/>
    </location>
</feature>
<accession>A0A8X6Q8P9</accession>
<dbReference type="EMBL" id="BMAW01123903">
    <property type="protein sequence ID" value="GFU05398.1"/>
    <property type="molecule type" value="Genomic_DNA"/>
</dbReference>
<sequence>MAYLVRFCTPIELEGTVNDPNFLESDDDDATVDIVEPPRDKIDIVSGIEYSDDNTLEDSCPRDVPGRLEVHSSILNISSTSNDPNNNNISRTVQKPKHMKKTIKKYRETNSDWPKERHDFVKIFRNDNEIKNVRSQIK</sequence>
<protein>
    <submittedName>
        <fullName evidence="2">Uncharacterized protein</fullName>
    </submittedName>
</protein>